<dbReference type="Gene3D" id="3.30.750.200">
    <property type="match status" value="1"/>
</dbReference>
<dbReference type="InterPro" id="IPR006638">
    <property type="entry name" value="Elp3/MiaA/NifB-like_rSAM"/>
</dbReference>
<dbReference type="Pfam" id="PF06969">
    <property type="entry name" value="HemN_C"/>
    <property type="match status" value="1"/>
</dbReference>
<evidence type="ECO:0000256" key="2">
    <source>
        <dbReference type="RuleBase" id="RU364116"/>
    </source>
</evidence>
<dbReference type="SMART" id="SM00729">
    <property type="entry name" value="Elp3"/>
    <property type="match status" value="1"/>
</dbReference>
<dbReference type="InterPro" id="IPR004559">
    <property type="entry name" value="HemW-like"/>
</dbReference>
<dbReference type="NCBIfam" id="TIGR00539">
    <property type="entry name" value="hemN_rel"/>
    <property type="match status" value="1"/>
</dbReference>
<keyword evidence="2" id="KW-0143">Chaperone</keyword>
<protein>
    <recommendedName>
        <fullName evidence="2">Heme chaperone HemW</fullName>
    </recommendedName>
</protein>
<reference evidence="4" key="1">
    <citation type="submission" date="2019-12" db="EMBL/GenBank/DDBJ databases">
        <title>Comparative genomics gives insights into the taxonomy of the Azoarcus-Aromatoleum group and reveals separate origins of nif in the plant-associated Azoarcus and non-plant-associated Aromatoleum sub-groups.</title>
        <authorList>
            <person name="Lafos M."/>
            <person name="Maluk M."/>
            <person name="Batista M."/>
            <person name="Junghare M."/>
            <person name="Carmona M."/>
            <person name="Faoro H."/>
            <person name="Cruz L.M."/>
            <person name="Battistoni F."/>
            <person name="De Souza E."/>
            <person name="Pedrosa F."/>
            <person name="Chen W.-M."/>
            <person name="Poole P.S."/>
            <person name="Dixon R.A."/>
            <person name="James E.K."/>
        </authorList>
    </citation>
    <scope>NUCLEOTIDE SEQUENCE</scope>
    <source>
        <strain evidence="4">U120</strain>
    </source>
</reference>
<dbReference type="SFLD" id="SFLDF00288">
    <property type="entry name" value="HemN-like__clustered_with_nucl"/>
    <property type="match status" value="1"/>
</dbReference>
<dbReference type="InterPro" id="IPR010723">
    <property type="entry name" value="HemN_C"/>
</dbReference>
<evidence type="ECO:0000313" key="4">
    <source>
        <dbReference type="EMBL" id="NMF93130.1"/>
    </source>
</evidence>
<dbReference type="PANTHER" id="PTHR13932">
    <property type="entry name" value="COPROPORPHYRINIGEN III OXIDASE"/>
    <property type="match status" value="1"/>
</dbReference>
<keyword evidence="2" id="KW-0963">Cytoplasm</keyword>
<comment type="caution">
    <text evidence="4">The sequence shown here is derived from an EMBL/GenBank/DDBJ whole genome shotgun (WGS) entry which is preliminary data.</text>
</comment>
<keyword evidence="5" id="KW-1185">Reference proteome</keyword>
<sequence length="407" mass="44826">MTRHRIISLAPAPAAPGPLPEQPQLTASPPLALYVHYPWCVKKCPYCDFNSHASRGGTIEIPEQAYIDALLADIETALPQVWGRRVLSVFIGGGTPSLMSAAALDRLLTGVRMLLQLDPLAEITLEANPGTVEAGRFRDYRAAGVNRLSLGIQSFDDAQLVRLGRIHDGREARIAIDTALANFDRVNLDLMYALPEQALEQALADLDTALATGATHLSCYQLTLEPNTPFHHAPPPLPDTDTAADMQDAIEARLAGVGFRHYETSAFARPGEECRHNLNYWTFGDYLGVGAGAHGKLSSFEGIVREMRHKHPGRYLDAAKSRDFVQERRSVGVAELPFEFMMNALRLTGGVPPRLFVERTGLPLAVIEDELKTAREQGLVEVTPDVIRPTERGRHFLNDLLTLFLRD</sequence>
<keyword evidence="2" id="KW-0411">Iron-sulfur</keyword>
<evidence type="ECO:0000259" key="3">
    <source>
        <dbReference type="PROSITE" id="PS51918"/>
    </source>
</evidence>
<dbReference type="EMBL" id="WTVH01000010">
    <property type="protein sequence ID" value="NMF93130.1"/>
    <property type="molecule type" value="Genomic_DNA"/>
</dbReference>
<accession>A0ABX1N0B7</accession>
<dbReference type="SFLD" id="SFLDG01065">
    <property type="entry name" value="anaerobic_coproporphyrinogen-I"/>
    <property type="match status" value="1"/>
</dbReference>
<comment type="function">
    <text evidence="2">Probably acts as a heme chaperone, transferring heme to an unknown acceptor. Binds one molecule of heme per monomer, possibly covalently. Binds 1 [4Fe-4S] cluster. The cluster is coordinated with 3 cysteines and an exchangeable S-adenosyl-L-methionine.</text>
</comment>
<gene>
    <name evidence="4" type="ORF">GO608_07290</name>
</gene>
<comment type="subcellular location">
    <subcellularLocation>
        <location evidence="2">Cytoplasm</location>
    </subcellularLocation>
</comment>
<dbReference type="PANTHER" id="PTHR13932:SF5">
    <property type="entry name" value="RADICAL S-ADENOSYL METHIONINE DOMAIN-CONTAINING PROTEIN 1, MITOCHONDRIAL"/>
    <property type="match status" value="1"/>
</dbReference>
<dbReference type="SFLD" id="SFLDS00029">
    <property type="entry name" value="Radical_SAM"/>
    <property type="match status" value="1"/>
</dbReference>
<dbReference type="Proteomes" id="UP000601990">
    <property type="component" value="Unassembled WGS sequence"/>
</dbReference>
<proteinExistence type="inferred from homology"/>
<dbReference type="CDD" id="cd01335">
    <property type="entry name" value="Radical_SAM"/>
    <property type="match status" value="1"/>
</dbReference>
<dbReference type="RefSeq" id="WP_169198411.1">
    <property type="nucleotide sequence ID" value="NZ_WTVH02000008.1"/>
</dbReference>
<keyword evidence="2" id="KW-0349">Heme</keyword>
<organism evidence="4 5">
    <name type="scientific">Aromatoleum buckelii</name>
    <dbReference type="NCBI Taxonomy" id="200254"/>
    <lineage>
        <taxon>Bacteria</taxon>
        <taxon>Pseudomonadati</taxon>
        <taxon>Pseudomonadota</taxon>
        <taxon>Betaproteobacteria</taxon>
        <taxon>Rhodocyclales</taxon>
        <taxon>Rhodocyclaceae</taxon>
        <taxon>Aromatoleum</taxon>
    </lineage>
</organism>
<keyword evidence="2" id="KW-0479">Metal-binding</keyword>
<dbReference type="PROSITE" id="PS51918">
    <property type="entry name" value="RADICAL_SAM"/>
    <property type="match status" value="1"/>
</dbReference>
<name>A0ABX1N0B7_9RHOO</name>
<keyword evidence="2" id="KW-0949">S-adenosyl-L-methionine</keyword>
<dbReference type="InterPro" id="IPR058240">
    <property type="entry name" value="rSAM_sf"/>
</dbReference>
<keyword evidence="2" id="KW-0004">4Fe-4S</keyword>
<dbReference type="InterPro" id="IPR007197">
    <property type="entry name" value="rSAM"/>
</dbReference>
<keyword evidence="2" id="KW-0408">Iron</keyword>
<evidence type="ECO:0000256" key="1">
    <source>
        <dbReference type="ARBA" id="ARBA00006100"/>
    </source>
</evidence>
<comment type="similarity">
    <text evidence="1">Belongs to the anaerobic coproporphyrinogen-III oxidase family. HemW subfamily.</text>
</comment>
<feature type="domain" description="Radical SAM core" evidence="3">
    <location>
        <begin position="25"/>
        <end position="260"/>
    </location>
</feature>
<dbReference type="Pfam" id="PF04055">
    <property type="entry name" value="Radical_SAM"/>
    <property type="match status" value="1"/>
</dbReference>
<dbReference type="SFLD" id="SFLDF00562">
    <property type="entry name" value="HemN-like__clustered_with_heat"/>
    <property type="match status" value="1"/>
</dbReference>
<dbReference type="SUPFAM" id="SSF102114">
    <property type="entry name" value="Radical SAM enzymes"/>
    <property type="match status" value="1"/>
</dbReference>
<evidence type="ECO:0000313" key="5">
    <source>
        <dbReference type="Proteomes" id="UP000601990"/>
    </source>
</evidence>
<dbReference type="InterPro" id="IPR034505">
    <property type="entry name" value="Coproporphyrinogen-III_oxidase"/>
</dbReference>